<comment type="caution">
    <text evidence="1">The sequence shown here is derived from an EMBL/GenBank/DDBJ whole genome shotgun (WGS) entry which is preliminary data.</text>
</comment>
<accession>A0A430FGP4</accession>
<dbReference type="RefSeq" id="WP_126029545.1">
    <property type="nucleotide sequence ID" value="NZ_QXGJ01000002.1"/>
</dbReference>
<dbReference type="AlphaFoldDB" id="A0A430FGP4"/>
<evidence type="ECO:0000313" key="2">
    <source>
        <dbReference type="Proteomes" id="UP000288607"/>
    </source>
</evidence>
<dbReference type="OrthoDB" id="3234128at2"/>
<gene>
    <name evidence="1" type="ORF">D2E23_0626</name>
</gene>
<protein>
    <submittedName>
        <fullName evidence="1">Uncharacterized protein</fullName>
    </submittedName>
</protein>
<dbReference type="EMBL" id="QXGJ01000002">
    <property type="protein sequence ID" value="RSX52019.1"/>
    <property type="molecule type" value="Genomic_DNA"/>
</dbReference>
<evidence type="ECO:0000313" key="1">
    <source>
        <dbReference type="EMBL" id="RSX52019.1"/>
    </source>
</evidence>
<proteinExistence type="predicted"/>
<sequence length="175" mass="19910">MNALERRLLPVVRAWHGVIPVWCARDHDIDPRLLWRWAHGNDDVQHPARGVYIWFNDDPDTDYRYTHLALSLAMAGRGAVFWGPTVVQMAKLGGWGSPIIHVAVPTRRRRRHGFHWHRDTGFARDVLCGLPVENLRQAVIDGLPYMDWDKQELVLADAVDHGLLDSDEATALVGV</sequence>
<name>A0A430FGP4_9BIFI</name>
<keyword evidence="2" id="KW-1185">Reference proteome</keyword>
<dbReference type="Proteomes" id="UP000288607">
    <property type="component" value="Unassembled WGS sequence"/>
</dbReference>
<reference evidence="1 2" key="1">
    <citation type="submission" date="2018-09" db="EMBL/GenBank/DDBJ databases">
        <title>Characterization of the phylogenetic diversity of five novel species belonging to the genus Bifidobacterium.</title>
        <authorList>
            <person name="Lugli G.A."/>
            <person name="Duranti S."/>
            <person name="Milani C."/>
        </authorList>
    </citation>
    <scope>NUCLEOTIDE SEQUENCE [LARGE SCALE GENOMIC DNA]</scope>
    <source>
        <strain evidence="1 2">2028B</strain>
    </source>
</reference>
<organism evidence="1 2">
    <name type="scientific">Bifidobacterium callimiconis</name>
    <dbReference type="NCBI Taxonomy" id="2306973"/>
    <lineage>
        <taxon>Bacteria</taxon>
        <taxon>Bacillati</taxon>
        <taxon>Actinomycetota</taxon>
        <taxon>Actinomycetes</taxon>
        <taxon>Bifidobacteriales</taxon>
        <taxon>Bifidobacteriaceae</taxon>
        <taxon>Bifidobacterium</taxon>
    </lineage>
</organism>